<proteinExistence type="predicted"/>
<evidence type="ECO:0000313" key="1">
    <source>
        <dbReference type="EMBL" id="KTD04521.1"/>
    </source>
</evidence>
<dbReference type="STRING" id="45065.Lgee_0131"/>
<dbReference type="Proteomes" id="UP000054785">
    <property type="component" value="Unassembled WGS sequence"/>
</dbReference>
<comment type="caution">
    <text evidence="1">The sequence shown here is derived from an EMBL/GenBank/DDBJ whole genome shotgun (WGS) entry which is preliminary data.</text>
</comment>
<protein>
    <submittedName>
        <fullName evidence="1">Uncharacterized protein</fullName>
    </submittedName>
</protein>
<gene>
    <name evidence="1" type="ORF">Lgee_0131</name>
</gene>
<dbReference type="AlphaFoldDB" id="A0A0W0UAI6"/>
<reference evidence="1 2" key="1">
    <citation type="submission" date="2015-11" db="EMBL/GenBank/DDBJ databases">
        <title>Genomic analysis of 38 Legionella species identifies large and diverse effector repertoires.</title>
        <authorList>
            <person name="Burstein D."/>
            <person name="Amaro F."/>
            <person name="Zusman T."/>
            <person name="Lifshitz Z."/>
            <person name="Cohen O."/>
            <person name="Gilbert J.A."/>
            <person name="Pupko T."/>
            <person name="Shuman H.A."/>
            <person name="Segal G."/>
        </authorList>
    </citation>
    <scope>NUCLEOTIDE SEQUENCE [LARGE SCALE GENOMIC DNA]</scope>
    <source>
        <strain evidence="1 2">ATCC 49504</strain>
    </source>
</reference>
<sequence>MKNYNSAFFNLFENVFLLLKSKYGEEIALEHFAELMQTGLSRSYGENFKTGCFEVFSKLVSERDELVGLKVTFRKINDNEFFYMFWDDPFPNLKDHVDAEKLDRCYMDFKVSYLLGPMWSYKTTKHLWWGDEYTEHRIFKKPCVLLSPDGK</sequence>
<name>A0A0W0UAI6_9GAMM</name>
<accession>A0A0W0UAI6</accession>
<dbReference type="EMBL" id="LNYC01000003">
    <property type="protein sequence ID" value="KTD04521.1"/>
    <property type="molecule type" value="Genomic_DNA"/>
</dbReference>
<keyword evidence="2" id="KW-1185">Reference proteome</keyword>
<evidence type="ECO:0000313" key="2">
    <source>
        <dbReference type="Proteomes" id="UP000054785"/>
    </source>
</evidence>
<dbReference type="RefSeq" id="WP_028386241.1">
    <property type="nucleotide sequence ID" value="NZ_CAAAHN010000012.1"/>
</dbReference>
<dbReference type="PATRIC" id="fig|45065.4.peg.142"/>
<organism evidence="1 2">
    <name type="scientific">Legionella geestiana</name>
    <dbReference type="NCBI Taxonomy" id="45065"/>
    <lineage>
        <taxon>Bacteria</taxon>
        <taxon>Pseudomonadati</taxon>
        <taxon>Pseudomonadota</taxon>
        <taxon>Gammaproteobacteria</taxon>
        <taxon>Legionellales</taxon>
        <taxon>Legionellaceae</taxon>
        <taxon>Legionella</taxon>
    </lineage>
</organism>